<dbReference type="Proteomes" id="UP000564806">
    <property type="component" value="Unassembled WGS sequence"/>
</dbReference>
<feature type="domain" description="N-acetyltransferase" evidence="1">
    <location>
        <begin position="132"/>
        <end position="269"/>
    </location>
</feature>
<dbReference type="Pfam" id="PF00583">
    <property type="entry name" value="Acetyltransf_1"/>
    <property type="match status" value="1"/>
</dbReference>
<comment type="caution">
    <text evidence="2">The sequence shown here is derived from an EMBL/GenBank/DDBJ whole genome shotgun (WGS) entry which is preliminary data.</text>
</comment>
<dbReference type="PANTHER" id="PTHR31143">
    <property type="match status" value="1"/>
</dbReference>
<dbReference type="InterPro" id="IPR016181">
    <property type="entry name" value="Acyl_CoA_acyltransferase"/>
</dbReference>
<dbReference type="Gene3D" id="3.40.630.30">
    <property type="match status" value="1"/>
</dbReference>
<proteinExistence type="predicted"/>
<gene>
    <name evidence="2" type="ORF">HPT30_23710</name>
</gene>
<dbReference type="AlphaFoldDB" id="A0A850EQ71"/>
<dbReference type="RefSeq" id="WP_175373765.1">
    <property type="nucleotide sequence ID" value="NZ_JABWCS010000218.1"/>
</dbReference>
<evidence type="ECO:0000313" key="2">
    <source>
        <dbReference type="EMBL" id="NUU63368.1"/>
    </source>
</evidence>
<dbReference type="PANTHER" id="PTHR31143:SF2">
    <property type="entry name" value="FR47-LIKE DOMAIN-CONTAINING PROTEIN-RELATED"/>
    <property type="match status" value="1"/>
</dbReference>
<keyword evidence="3" id="KW-1185">Reference proteome</keyword>
<name>A0A850EQ71_9BACL</name>
<dbReference type="GO" id="GO:0016747">
    <property type="term" value="F:acyltransferase activity, transferring groups other than amino-acyl groups"/>
    <property type="evidence" value="ECO:0007669"/>
    <property type="project" value="InterPro"/>
</dbReference>
<protein>
    <submittedName>
        <fullName evidence="2">GNAT family N-acetyltransferase</fullName>
    </submittedName>
</protein>
<evidence type="ECO:0000313" key="3">
    <source>
        <dbReference type="Proteomes" id="UP000564806"/>
    </source>
</evidence>
<dbReference type="SUPFAM" id="SSF55729">
    <property type="entry name" value="Acyl-CoA N-acyltransferases (Nat)"/>
    <property type="match status" value="1"/>
</dbReference>
<organism evidence="2 3">
    <name type="scientific">Paenibacillus agri</name>
    <dbReference type="NCBI Taxonomy" id="2744309"/>
    <lineage>
        <taxon>Bacteria</taxon>
        <taxon>Bacillati</taxon>
        <taxon>Bacillota</taxon>
        <taxon>Bacilli</taxon>
        <taxon>Bacillales</taxon>
        <taxon>Paenibacillaceae</taxon>
        <taxon>Paenibacillus</taxon>
    </lineage>
</organism>
<accession>A0A850EQ71</accession>
<dbReference type="InterPro" id="IPR000182">
    <property type="entry name" value="GNAT_dom"/>
</dbReference>
<evidence type="ECO:0000259" key="1">
    <source>
        <dbReference type="PROSITE" id="PS51186"/>
    </source>
</evidence>
<reference evidence="2" key="1">
    <citation type="submission" date="2020-06" db="EMBL/GenBank/DDBJ databases">
        <title>Paenibacillus sp. nov., isolated from soil.</title>
        <authorList>
            <person name="Seo Y.L."/>
        </authorList>
    </citation>
    <scope>NUCLEOTIDE SEQUENCE [LARGE SCALE GENOMIC DNA]</scope>
    <source>
        <strain evidence="2">JW14</strain>
    </source>
</reference>
<dbReference type="InterPro" id="IPR027365">
    <property type="entry name" value="GNAT_acetyltra_YdfB-like"/>
</dbReference>
<sequence>MFEHFLAGDGVLLGEAFVRDEVKFNLIHMITGFEGNVRLKTPENTLVLAYSQGFRPWLWISYEVSHSEKETLIQELAEHLKDEELPGIISEPDIARRFAEVFCQGKGTSFHTHLMLEVYHCPAVHKPINVEGHVVQASIEDAPLIAKFLAGFSEDAFGKPVDPKDMLSTAEGDAASGQMYLWVVDGTPVSMAKIAHRSPRHARINDVYTPRDQRKKGYASAIVAAICERVLEERLIPMLYADGHNPAANKVYQSIGFVNAGRMNDLKFD</sequence>
<dbReference type="EMBL" id="JABWCS010000218">
    <property type="protein sequence ID" value="NUU63368.1"/>
    <property type="molecule type" value="Genomic_DNA"/>
</dbReference>
<keyword evidence="2" id="KW-0808">Transferase</keyword>
<dbReference type="PROSITE" id="PS51186">
    <property type="entry name" value="GNAT"/>
    <property type="match status" value="1"/>
</dbReference>